<dbReference type="PANTHER" id="PTHR14119:SF3">
    <property type="entry name" value="ISOCHORISMATASE DOMAIN-CONTAINING PROTEIN 2"/>
    <property type="match status" value="1"/>
</dbReference>
<dbReference type="Pfam" id="PF00857">
    <property type="entry name" value="Isochorismatase"/>
    <property type="match status" value="1"/>
</dbReference>
<dbReference type="RefSeq" id="WP_055030892.1">
    <property type="nucleotide sequence ID" value="NZ_CABMIR010000003.1"/>
</dbReference>
<feature type="domain" description="Isochorismatase-like" evidence="1">
    <location>
        <begin position="8"/>
        <end position="156"/>
    </location>
</feature>
<sequence length="179" mass="20101">MLNKENTGLILIDIQGKLAHTVVESKALIEQCQKLVQGVQALGMPVLWLEQNPDKLGDTVEEIRQYLPDFKRIIKYTFDAGQEPLFIHAIQATGRTSWLVAGIEAHICVYQTISHLKQLGYDPHLVIDCTSSRLQANKSLAIDKLSQQGVPMTGVEMCLYELVQDCRAPEFKTILNLIK</sequence>
<dbReference type="InterPro" id="IPR050993">
    <property type="entry name" value="Isochorismatase_domain"/>
</dbReference>
<dbReference type="PANTHER" id="PTHR14119">
    <property type="entry name" value="HYDROLASE"/>
    <property type="match status" value="1"/>
</dbReference>
<evidence type="ECO:0000313" key="2">
    <source>
        <dbReference type="EMBL" id="KQB04533.1"/>
    </source>
</evidence>
<dbReference type="AlphaFoldDB" id="A0A0Q0JMC1"/>
<gene>
    <name evidence="2" type="ORF">XV92_00600</name>
</gene>
<accession>A0A0Q0JMC1</accession>
<dbReference type="EMBL" id="LBGP01000001">
    <property type="protein sequence ID" value="KQB04533.1"/>
    <property type="molecule type" value="Genomic_DNA"/>
</dbReference>
<dbReference type="Proteomes" id="UP000050491">
    <property type="component" value="Unassembled WGS sequence"/>
</dbReference>
<organism evidence="2 3">
    <name type="scientific">Vibrio metoecus</name>
    <dbReference type="NCBI Taxonomy" id="1481663"/>
    <lineage>
        <taxon>Bacteria</taxon>
        <taxon>Pseudomonadati</taxon>
        <taxon>Pseudomonadota</taxon>
        <taxon>Gammaproteobacteria</taxon>
        <taxon>Vibrionales</taxon>
        <taxon>Vibrionaceae</taxon>
        <taxon>Vibrio</taxon>
    </lineage>
</organism>
<dbReference type="OrthoDB" id="9796958at2"/>
<protein>
    <submittedName>
        <fullName evidence="2">Isochorismatase</fullName>
    </submittedName>
</protein>
<dbReference type="InterPro" id="IPR036380">
    <property type="entry name" value="Isochorismatase-like_sf"/>
</dbReference>
<evidence type="ECO:0000259" key="1">
    <source>
        <dbReference type="Pfam" id="PF00857"/>
    </source>
</evidence>
<proteinExistence type="predicted"/>
<name>A0A0Q0JMC1_VIBMT</name>
<dbReference type="InterPro" id="IPR000868">
    <property type="entry name" value="Isochorismatase-like_dom"/>
</dbReference>
<comment type="caution">
    <text evidence="2">The sequence shown here is derived from an EMBL/GenBank/DDBJ whole genome shotgun (WGS) entry which is preliminary data.</text>
</comment>
<reference evidence="2 3" key="1">
    <citation type="journal article" date="2015" name="Genome Biol. Evol.">
        <title>The Dynamics of Genetic Interactions between Vibrio metoecus and Vibrio cholerae, Two Close Relatives Co-Occurring in the Environment.</title>
        <authorList>
            <person name="Orata F.D."/>
            <person name="Kirchberger P.C."/>
            <person name="Meheust R."/>
            <person name="Barlow E.J."/>
            <person name="Tarr C.L."/>
            <person name="Boucher Y."/>
        </authorList>
    </citation>
    <scope>NUCLEOTIDE SEQUENCE [LARGE SCALE GENOMIC DNA]</scope>
    <source>
        <strain evidence="2 3">YB5B04</strain>
    </source>
</reference>
<evidence type="ECO:0000313" key="3">
    <source>
        <dbReference type="Proteomes" id="UP000050491"/>
    </source>
</evidence>
<dbReference type="SUPFAM" id="SSF52499">
    <property type="entry name" value="Isochorismatase-like hydrolases"/>
    <property type="match status" value="1"/>
</dbReference>
<dbReference type="Gene3D" id="3.40.50.850">
    <property type="entry name" value="Isochorismatase-like"/>
    <property type="match status" value="1"/>
</dbReference>
<dbReference type="PATRIC" id="fig|1481663.12.peg.2134"/>